<dbReference type="WBParaSite" id="TMUE_2000008144.1">
    <property type="protein sequence ID" value="TMUE_2000008144.1"/>
    <property type="gene ID" value="WBGene00288057"/>
</dbReference>
<evidence type="ECO:0000313" key="2">
    <source>
        <dbReference type="WBParaSite" id="TMUE_2000008144.1"/>
    </source>
</evidence>
<reference evidence="2" key="1">
    <citation type="submission" date="2019-12" db="UniProtKB">
        <authorList>
            <consortium name="WormBaseParasite"/>
        </authorList>
    </citation>
    <scope>IDENTIFICATION</scope>
</reference>
<sequence>MHSLMFKNRNGISRQMFATTLHVETARTALSECAANYFMYRIRRDAYWLVSRQTSFLASPGKAKHQCGLVELRCRILNAAHCTLYCEGH</sequence>
<dbReference type="Proteomes" id="UP000046395">
    <property type="component" value="Unassembled WGS sequence"/>
</dbReference>
<organism evidence="1 2">
    <name type="scientific">Trichuris muris</name>
    <name type="common">Mouse whipworm</name>
    <dbReference type="NCBI Taxonomy" id="70415"/>
    <lineage>
        <taxon>Eukaryota</taxon>
        <taxon>Metazoa</taxon>
        <taxon>Ecdysozoa</taxon>
        <taxon>Nematoda</taxon>
        <taxon>Enoplea</taxon>
        <taxon>Dorylaimia</taxon>
        <taxon>Trichinellida</taxon>
        <taxon>Trichuridae</taxon>
        <taxon>Trichuris</taxon>
    </lineage>
</organism>
<protein>
    <submittedName>
        <fullName evidence="2">Uncharacterized protein</fullName>
    </submittedName>
</protein>
<evidence type="ECO:0000313" key="1">
    <source>
        <dbReference type="Proteomes" id="UP000046395"/>
    </source>
</evidence>
<proteinExistence type="predicted"/>
<keyword evidence="1" id="KW-1185">Reference proteome</keyword>
<name>A0A5S6QLV1_TRIMR</name>
<dbReference type="AlphaFoldDB" id="A0A5S6QLV1"/>
<accession>A0A5S6QLV1</accession>